<evidence type="ECO:0000313" key="2">
    <source>
        <dbReference type="Proteomes" id="UP000324585"/>
    </source>
</evidence>
<sequence length="442" mass="49023">MNDPSARAMSRCRSSVSTCGRKPSEASSCWFECACMPTTLHAAFQNDRRLVRILSSDASWRWSPPKLRTGKPLDESEALGCRTQDGATHIQVFRRRPGDQGQAGLAHTVYGALNVKHRVTKSKTGDKINSECEARGPHQTARRPWNKVELEVARPLACKVKVRWFGCDRRRNERPEQQDTWQWNLIMDLKRNALTLNPSIKRLLFGDQKQFIECAATAVSLSGHSQATEHASEANAGSLHLEMQKMELKTAFKQFGMHGTLNLGRGEKTRATLNSSLSLMHPALGMKTSVQGELCTRAGLKGWTVRSERRPQDENRGLYLSADAWRNESGLKGGSLEARRNGVSKAQENCELSRRLVVSIRDRESEAQLRVAARVEHAELGFAQMEAGISNQGAPFGGIQVRRVVPVQPSSSFCALAVHTQLMVDARDAKRSLVSITGNLSI</sequence>
<comment type="caution">
    <text evidence="1">The sequence shown here is derived from an EMBL/GenBank/DDBJ whole genome shotgun (WGS) entry which is preliminary data.</text>
</comment>
<dbReference type="Proteomes" id="UP000324585">
    <property type="component" value="Unassembled WGS sequence"/>
</dbReference>
<reference evidence="2" key="1">
    <citation type="journal article" date="2019" name="Nat. Commun.">
        <title>Expansion of phycobilisome linker gene families in mesophilic red algae.</title>
        <authorList>
            <person name="Lee J."/>
            <person name="Kim D."/>
            <person name="Bhattacharya D."/>
            <person name="Yoon H.S."/>
        </authorList>
    </citation>
    <scope>NUCLEOTIDE SEQUENCE [LARGE SCALE GENOMIC DNA]</scope>
    <source>
        <strain evidence="2">CCMP 1328</strain>
    </source>
</reference>
<organism evidence="1 2">
    <name type="scientific">Porphyridium purpureum</name>
    <name type="common">Red alga</name>
    <name type="synonym">Porphyridium cruentum</name>
    <dbReference type="NCBI Taxonomy" id="35688"/>
    <lineage>
        <taxon>Eukaryota</taxon>
        <taxon>Rhodophyta</taxon>
        <taxon>Bangiophyceae</taxon>
        <taxon>Porphyridiales</taxon>
        <taxon>Porphyridiaceae</taxon>
        <taxon>Porphyridium</taxon>
    </lineage>
</organism>
<accession>A0A5J4YJQ8</accession>
<keyword evidence="2" id="KW-1185">Reference proteome</keyword>
<proteinExistence type="predicted"/>
<evidence type="ECO:0000313" key="1">
    <source>
        <dbReference type="EMBL" id="KAA8491090.1"/>
    </source>
</evidence>
<dbReference type="AlphaFoldDB" id="A0A5J4YJQ8"/>
<gene>
    <name evidence="1" type="ORF">FVE85_4507</name>
</gene>
<name>A0A5J4YJQ8_PORPP</name>
<dbReference type="EMBL" id="VRMN01000016">
    <property type="protein sequence ID" value="KAA8491090.1"/>
    <property type="molecule type" value="Genomic_DNA"/>
</dbReference>
<protein>
    <submittedName>
        <fullName evidence="1">Uncharacterized protein</fullName>
    </submittedName>
</protein>